<feature type="transmembrane region" description="Helical" evidence="7">
    <location>
        <begin position="236"/>
        <end position="252"/>
    </location>
</feature>
<evidence type="ECO:0000313" key="8">
    <source>
        <dbReference type="EMBL" id="MDQ0203524.1"/>
    </source>
</evidence>
<keyword evidence="2" id="KW-1003">Cell membrane</keyword>
<keyword evidence="4 7" id="KW-0812">Transmembrane</keyword>
<evidence type="ECO:0000256" key="1">
    <source>
        <dbReference type="ARBA" id="ARBA00007150"/>
    </source>
</evidence>
<organism evidence="8 9">
    <name type="scientific">Pectinatus haikarae</name>
    <dbReference type="NCBI Taxonomy" id="349096"/>
    <lineage>
        <taxon>Bacteria</taxon>
        <taxon>Bacillati</taxon>
        <taxon>Bacillota</taxon>
        <taxon>Negativicutes</taxon>
        <taxon>Selenomonadales</taxon>
        <taxon>Selenomonadaceae</taxon>
        <taxon>Pectinatus</taxon>
    </lineage>
</organism>
<dbReference type="PANTHER" id="PTHR30589">
    <property type="entry name" value="PROLIPOPROTEIN DIACYLGLYCERYL TRANSFERASE"/>
    <property type="match status" value="1"/>
</dbReference>
<evidence type="ECO:0000256" key="6">
    <source>
        <dbReference type="ARBA" id="ARBA00023136"/>
    </source>
</evidence>
<feature type="transmembrane region" description="Helical" evidence="7">
    <location>
        <begin position="9"/>
        <end position="29"/>
    </location>
</feature>
<comment type="similarity">
    <text evidence="1">Belongs to the Lgt family.</text>
</comment>
<keyword evidence="9" id="KW-1185">Reference proteome</keyword>
<dbReference type="EC" id="2.-.-.-" evidence="8"/>
<feature type="transmembrane region" description="Helical" evidence="7">
    <location>
        <begin position="204"/>
        <end position="224"/>
    </location>
</feature>
<dbReference type="InterPro" id="IPR001640">
    <property type="entry name" value="Lgt"/>
</dbReference>
<evidence type="ECO:0000256" key="4">
    <source>
        <dbReference type="ARBA" id="ARBA00022692"/>
    </source>
</evidence>
<proteinExistence type="inferred from homology"/>
<feature type="transmembrane region" description="Helical" evidence="7">
    <location>
        <begin position="75"/>
        <end position="101"/>
    </location>
</feature>
<dbReference type="RefSeq" id="WP_196604305.1">
    <property type="nucleotide sequence ID" value="NZ_CP116940.1"/>
</dbReference>
<evidence type="ECO:0000256" key="7">
    <source>
        <dbReference type="SAM" id="Phobius"/>
    </source>
</evidence>
<keyword evidence="3 8" id="KW-0808">Transferase</keyword>
<comment type="caution">
    <text evidence="8">The sequence shown here is derived from an EMBL/GenBank/DDBJ whole genome shotgun (WGS) entry which is preliminary data.</text>
</comment>
<evidence type="ECO:0000256" key="3">
    <source>
        <dbReference type="ARBA" id="ARBA00022679"/>
    </source>
</evidence>
<feature type="transmembrane region" description="Helical" evidence="7">
    <location>
        <begin position="173"/>
        <end position="192"/>
    </location>
</feature>
<accession>A0ABT9Y6S5</accession>
<sequence length="266" mass="30511">MFILGHFHIYWYGITIVLSILLGLLVTWLNTQKREEDFSTVVDLLLWSIPLGIIFSRGGYVLLHWQEYAGKLFSIFLLSQGGLSIYGGFAGFLLGSAFYLYLSGKNFWHWMDILLPGMVAGLIVDQIGNFFMQNTIGLPLASVANDHSLAAYVDFKQRPTGFEHYLYFRPVALYQAGILAFVLFFSLILTYLQVNYMKIRRGNIFLQAMILAAGCRFIFGFMYLSTQKDSALHQGQYVALLGVVIGLTVYWLRERNFKKNHTYHFE</sequence>
<protein>
    <submittedName>
        <fullName evidence="8">Phosphatidylglycerol:prolipoprotein diacylglycerol transferase</fullName>
        <ecNumber evidence="8">2.-.-.-</ecNumber>
    </submittedName>
</protein>
<dbReference type="GO" id="GO:0016740">
    <property type="term" value="F:transferase activity"/>
    <property type="evidence" value="ECO:0007669"/>
    <property type="project" value="UniProtKB-KW"/>
</dbReference>
<gene>
    <name evidence="8" type="ORF">J2S01_001240</name>
</gene>
<dbReference type="Proteomes" id="UP001239167">
    <property type="component" value="Unassembled WGS sequence"/>
</dbReference>
<evidence type="ECO:0000256" key="5">
    <source>
        <dbReference type="ARBA" id="ARBA00022989"/>
    </source>
</evidence>
<evidence type="ECO:0000256" key="2">
    <source>
        <dbReference type="ARBA" id="ARBA00022475"/>
    </source>
</evidence>
<keyword evidence="5 7" id="KW-1133">Transmembrane helix</keyword>
<dbReference type="EMBL" id="JAUSUE010000007">
    <property type="protein sequence ID" value="MDQ0203524.1"/>
    <property type="molecule type" value="Genomic_DNA"/>
</dbReference>
<feature type="transmembrane region" description="Helical" evidence="7">
    <location>
        <begin position="44"/>
        <end position="63"/>
    </location>
</feature>
<dbReference type="Pfam" id="PF01790">
    <property type="entry name" value="LGT"/>
    <property type="match status" value="1"/>
</dbReference>
<reference evidence="8 9" key="1">
    <citation type="submission" date="2023-07" db="EMBL/GenBank/DDBJ databases">
        <title>Genomic Encyclopedia of Type Strains, Phase IV (KMG-IV): sequencing the most valuable type-strain genomes for metagenomic binning, comparative biology and taxonomic classification.</title>
        <authorList>
            <person name="Goeker M."/>
        </authorList>
    </citation>
    <scope>NUCLEOTIDE SEQUENCE [LARGE SCALE GENOMIC DNA]</scope>
    <source>
        <strain evidence="8 9">DSM 16980</strain>
    </source>
</reference>
<name>A0ABT9Y6S5_9FIRM</name>
<keyword evidence="6 7" id="KW-0472">Membrane</keyword>
<evidence type="ECO:0000313" key="9">
    <source>
        <dbReference type="Proteomes" id="UP001239167"/>
    </source>
</evidence>
<dbReference type="PANTHER" id="PTHR30589:SF0">
    <property type="entry name" value="PHOSPHATIDYLGLYCEROL--PROLIPOPROTEIN DIACYLGLYCERYL TRANSFERASE"/>
    <property type="match status" value="1"/>
</dbReference>